<dbReference type="AlphaFoldDB" id="A0A5N6NUR5"/>
<evidence type="ECO:0000313" key="2">
    <source>
        <dbReference type="Proteomes" id="UP000326396"/>
    </source>
</evidence>
<keyword evidence="2" id="KW-1185">Reference proteome</keyword>
<gene>
    <name evidence="1" type="ORF">E3N88_15129</name>
</gene>
<sequence length="87" mass="10217">MQCLIDVELDMIEFTQRFALHNFIRKEGLSDELFAQYDQPNLSFRNTHVNVVADEDEVEANGTASDREYMTRLRDEIAEQLMQNMES</sequence>
<proteinExistence type="predicted"/>
<dbReference type="OrthoDB" id="1681765at2759"/>
<comment type="caution">
    <text evidence="1">The sequence shown here is derived from an EMBL/GenBank/DDBJ whole genome shotgun (WGS) entry which is preliminary data.</text>
</comment>
<dbReference type="EMBL" id="SZYD01000008">
    <property type="protein sequence ID" value="KAD5507426.1"/>
    <property type="molecule type" value="Genomic_DNA"/>
</dbReference>
<name>A0A5N6NUR5_9ASTR</name>
<protein>
    <submittedName>
        <fullName evidence="1">Uncharacterized protein</fullName>
    </submittedName>
</protein>
<reference evidence="1 2" key="1">
    <citation type="submission" date="2019-05" db="EMBL/GenBank/DDBJ databases">
        <title>Mikania micrantha, genome provides insights into the molecular mechanism of rapid growth.</title>
        <authorList>
            <person name="Liu B."/>
        </authorList>
    </citation>
    <scope>NUCLEOTIDE SEQUENCE [LARGE SCALE GENOMIC DNA]</scope>
    <source>
        <strain evidence="1">NLD-2019</strain>
        <tissue evidence="1">Leaf</tissue>
    </source>
</reference>
<evidence type="ECO:0000313" key="1">
    <source>
        <dbReference type="EMBL" id="KAD5507426.1"/>
    </source>
</evidence>
<accession>A0A5N6NUR5</accession>
<dbReference type="Proteomes" id="UP000326396">
    <property type="component" value="Linkage Group LG16"/>
</dbReference>
<organism evidence="1 2">
    <name type="scientific">Mikania micrantha</name>
    <name type="common">bitter vine</name>
    <dbReference type="NCBI Taxonomy" id="192012"/>
    <lineage>
        <taxon>Eukaryota</taxon>
        <taxon>Viridiplantae</taxon>
        <taxon>Streptophyta</taxon>
        <taxon>Embryophyta</taxon>
        <taxon>Tracheophyta</taxon>
        <taxon>Spermatophyta</taxon>
        <taxon>Magnoliopsida</taxon>
        <taxon>eudicotyledons</taxon>
        <taxon>Gunneridae</taxon>
        <taxon>Pentapetalae</taxon>
        <taxon>asterids</taxon>
        <taxon>campanulids</taxon>
        <taxon>Asterales</taxon>
        <taxon>Asteraceae</taxon>
        <taxon>Asteroideae</taxon>
        <taxon>Heliantheae alliance</taxon>
        <taxon>Eupatorieae</taxon>
        <taxon>Mikania</taxon>
    </lineage>
</organism>